<sequence>MDLKCLITSDPLILSINLNNWCKIQFLCAVGFHNYDSNMVSEEIFQLPLNVYIIVVGISLFLVMPCLIFCCYLMFILVSVILYVVLKGAGKKMSLLGQTCAVCLEEFRSRDELGVFLLFRLIHKNKHNDFYYVCPMCNKPICRLQPDPPPDPEQP</sequence>
<dbReference type="Proteomes" id="UP000472271">
    <property type="component" value="Chromosome 15"/>
</dbReference>
<accession>A0A673AF47</accession>
<keyword evidence="1" id="KW-0812">Transmembrane</keyword>
<evidence type="ECO:0000313" key="2">
    <source>
        <dbReference type="Ensembl" id="ENSSORP00005028270.1"/>
    </source>
</evidence>
<reference evidence="2" key="3">
    <citation type="submission" date="2025-09" db="UniProtKB">
        <authorList>
            <consortium name="Ensembl"/>
        </authorList>
    </citation>
    <scope>IDENTIFICATION</scope>
</reference>
<organism evidence="2 3">
    <name type="scientific">Sphaeramia orbicularis</name>
    <name type="common">orbiculate cardinalfish</name>
    <dbReference type="NCBI Taxonomy" id="375764"/>
    <lineage>
        <taxon>Eukaryota</taxon>
        <taxon>Metazoa</taxon>
        <taxon>Chordata</taxon>
        <taxon>Craniata</taxon>
        <taxon>Vertebrata</taxon>
        <taxon>Euteleostomi</taxon>
        <taxon>Actinopterygii</taxon>
        <taxon>Neopterygii</taxon>
        <taxon>Teleostei</taxon>
        <taxon>Neoteleostei</taxon>
        <taxon>Acanthomorphata</taxon>
        <taxon>Gobiaria</taxon>
        <taxon>Kurtiformes</taxon>
        <taxon>Apogonoidei</taxon>
        <taxon>Apogonidae</taxon>
        <taxon>Apogoninae</taxon>
        <taxon>Sphaeramia</taxon>
    </lineage>
</organism>
<dbReference type="AlphaFoldDB" id="A0A673AF47"/>
<name>A0A673AF47_9TELE</name>
<protein>
    <submittedName>
        <fullName evidence="2">Uncharacterized protein</fullName>
    </submittedName>
</protein>
<keyword evidence="3" id="KW-1185">Reference proteome</keyword>
<keyword evidence="1" id="KW-0472">Membrane</keyword>
<feature type="transmembrane region" description="Helical" evidence="1">
    <location>
        <begin position="52"/>
        <end position="85"/>
    </location>
</feature>
<proteinExistence type="predicted"/>
<evidence type="ECO:0000313" key="3">
    <source>
        <dbReference type="Proteomes" id="UP000472271"/>
    </source>
</evidence>
<evidence type="ECO:0000256" key="1">
    <source>
        <dbReference type="SAM" id="Phobius"/>
    </source>
</evidence>
<reference evidence="2" key="1">
    <citation type="submission" date="2019-06" db="EMBL/GenBank/DDBJ databases">
        <authorList>
            <consortium name="Wellcome Sanger Institute Data Sharing"/>
        </authorList>
    </citation>
    <scope>NUCLEOTIDE SEQUENCE [LARGE SCALE GENOMIC DNA]</scope>
</reference>
<keyword evidence="1" id="KW-1133">Transmembrane helix</keyword>
<reference evidence="2" key="2">
    <citation type="submission" date="2025-08" db="UniProtKB">
        <authorList>
            <consortium name="Ensembl"/>
        </authorList>
    </citation>
    <scope>IDENTIFICATION</scope>
</reference>
<dbReference type="Ensembl" id="ENSSORT00005029079.1">
    <property type="protein sequence ID" value="ENSSORP00005028270.1"/>
    <property type="gene ID" value="ENSSORG00005013527.1"/>
</dbReference>